<dbReference type="AlphaFoldDB" id="A0AAX3BAX9"/>
<reference evidence="1" key="2">
    <citation type="submission" date="2022-06" db="EMBL/GenBank/DDBJ databases">
        <title>Thermospira aquatica gen. nov., sp. nov.</title>
        <authorList>
            <person name="Ben Ali Gam Z."/>
            <person name="Labat M."/>
        </authorList>
    </citation>
    <scope>NUCLEOTIDE SEQUENCE</scope>
    <source>
        <strain evidence="1">F1F22</strain>
    </source>
</reference>
<accession>A0AAX3BAX9</accession>
<reference evidence="1" key="1">
    <citation type="submission" date="2021-04" db="EMBL/GenBank/DDBJ databases">
        <authorList>
            <person name="Postec A."/>
        </authorList>
    </citation>
    <scope>NUCLEOTIDE SEQUENCE</scope>
    <source>
        <strain evidence="1">F1F22</strain>
    </source>
</reference>
<name>A0AAX3BAX9_9SPIR</name>
<dbReference type="EMBL" id="CP073355">
    <property type="protein sequence ID" value="URA09413.1"/>
    <property type="molecule type" value="Genomic_DNA"/>
</dbReference>
<evidence type="ECO:0000313" key="1">
    <source>
        <dbReference type="EMBL" id="URA09413.1"/>
    </source>
</evidence>
<dbReference type="RefSeq" id="WP_271434542.1">
    <property type="nucleotide sequence ID" value="NZ_CP073355.1"/>
</dbReference>
<sequence length="78" mass="7451">MGVNIFASGISSGTGALGGAVQGMISGMGGAVAGAVEAVAGAGIQGLGNLAVSGLKVNEGGLDWRMDSVQLATWGYPL</sequence>
<proteinExistence type="predicted"/>
<dbReference type="Proteomes" id="UP001056539">
    <property type="component" value="Chromosome"/>
</dbReference>
<evidence type="ECO:0000313" key="2">
    <source>
        <dbReference type="Proteomes" id="UP001056539"/>
    </source>
</evidence>
<protein>
    <submittedName>
        <fullName evidence="1">Uncharacterized protein</fullName>
    </submittedName>
</protein>
<organism evidence="1 2">
    <name type="scientific">Thermospira aquatica</name>
    <dbReference type="NCBI Taxonomy" id="2828656"/>
    <lineage>
        <taxon>Bacteria</taxon>
        <taxon>Pseudomonadati</taxon>
        <taxon>Spirochaetota</taxon>
        <taxon>Spirochaetia</taxon>
        <taxon>Brevinematales</taxon>
        <taxon>Thermospiraceae</taxon>
        <taxon>Thermospira</taxon>
    </lineage>
</organism>
<dbReference type="KEGG" id="taqu:KDW03_07915"/>
<keyword evidence="2" id="KW-1185">Reference proteome</keyword>
<gene>
    <name evidence="1" type="ORF">KDW03_07915</name>
</gene>